<dbReference type="EMBL" id="KK833396">
    <property type="protein sequence ID" value="KFP78228.1"/>
    <property type="molecule type" value="Genomic_DNA"/>
</dbReference>
<feature type="non-terminal residue" evidence="1">
    <location>
        <position position="1"/>
    </location>
</feature>
<dbReference type="Proteomes" id="UP000053537">
    <property type="component" value="Unassembled WGS sequence"/>
</dbReference>
<protein>
    <recommendedName>
        <fullName evidence="3">Maestro heat-like repeat-containing protein family member 1</fullName>
    </recommendedName>
</protein>
<evidence type="ECO:0000313" key="1">
    <source>
        <dbReference type="EMBL" id="KFP78228.1"/>
    </source>
</evidence>
<evidence type="ECO:0000313" key="2">
    <source>
        <dbReference type="Proteomes" id="UP000053537"/>
    </source>
</evidence>
<reference evidence="1 2" key="1">
    <citation type="submission" date="2014-04" db="EMBL/GenBank/DDBJ databases">
        <title>Genome evolution of avian class.</title>
        <authorList>
            <person name="Zhang G."/>
            <person name="Li C."/>
        </authorList>
    </citation>
    <scope>NUCLEOTIDE SEQUENCE [LARGE SCALE GENOMIC DNA]</scope>
    <source>
        <strain evidence="1">BGI_N310</strain>
    </source>
</reference>
<organism evidence="1 2">
    <name type="scientific">Acanthisitta chloris</name>
    <name type="common">rifleman</name>
    <dbReference type="NCBI Taxonomy" id="57068"/>
    <lineage>
        <taxon>Eukaryota</taxon>
        <taxon>Metazoa</taxon>
        <taxon>Chordata</taxon>
        <taxon>Craniata</taxon>
        <taxon>Vertebrata</taxon>
        <taxon>Euteleostomi</taxon>
        <taxon>Archelosauria</taxon>
        <taxon>Archosauria</taxon>
        <taxon>Dinosauria</taxon>
        <taxon>Saurischia</taxon>
        <taxon>Theropoda</taxon>
        <taxon>Coelurosauria</taxon>
        <taxon>Aves</taxon>
        <taxon>Neognathae</taxon>
        <taxon>Neoaves</taxon>
        <taxon>Telluraves</taxon>
        <taxon>Australaves</taxon>
        <taxon>Passeriformes</taxon>
        <taxon>Acanthisittidae</taxon>
        <taxon>Acanthisitta</taxon>
    </lineage>
</organism>
<dbReference type="AlphaFoldDB" id="A0A091MQH0"/>
<evidence type="ECO:0008006" key="3">
    <source>
        <dbReference type="Google" id="ProtNLM"/>
    </source>
</evidence>
<gene>
    <name evidence="1" type="ORF">N310_12169</name>
</gene>
<accession>A0A091MQH0</accession>
<sequence>RAATDMWKLIASSGRTLEKVLPTLLRVLEDWPVRSMSTSDGDKKDIFALAVIVRKPESQEALMPYSHRLIVALLFQVCFCTKQMSEEVNAFWRRCQEDHHL</sequence>
<proteinExistence type="predicted"/>
<name>A0A091MQH0_9PASS</name>
<keyword evidence="2" id="KW-1185">Reference proteome</keyword>
<feature type="non-terminal residue" evidence="1">
    <location>
        <position position="101"/>
    </location>
</feature>